<dbReference type="SUPFAM" id="SSF51735">
    <property type="entry name" value="NAD(P)-binding Rossmann-fold domains"/>
    <property type="match status" value="1"/>
</dbReference>
<dbReference type="Pfam" id="PF05368">
    <property type="entry name" value="NmrA"/>
    <property type="match status" value="1"/>
</dbReference>
<dbReference type="Gene3D" id="3.40.50.720">
    <property type="entry name" value="NAD(P)-binding Rossmann-like Domain"/>
    <property type="match status" value="1"/>
</dbReference>
<dbReference type="PANTHER" id="PTHR42748:SF26">
    <property type="entry name" value="NMRA-LIKE DOMAIN-CONTAINING PROTEIN"/>
    <property type="match status" value="1"/>
</dbReference>
<protein>
    <recommendedName>
        <fullName evidence="3">NmrA-like domain-containing protein</fullName>
    </recommendedName>
</protein>
<keyword evidence="2" id="KW-0521">NADP</keyword>
<dbReference type="InterPro" id="IPR008030">
    <property type="entry name" value="NmrA-like"/>
</dbReference>
<dbReference type="InterPro" id="IPR036291">
    <property type="entry name" value="NAD(P)-bd_dom_sf"/>
</dbReference>
<feature type="domain" description="NmrA-like" evidence="3">
    <location>
        <begin position="3"/>
        <end position="162"/>
    </location>
</feature>
<evidence type="ECO:0000313" key="4">
    <source>
        <dbReference type="EMBL" id="KAF4308878.1"/>
    </source>
</evidence>
<comment type="similarity">
    <text evidence="1">Belongs to the NmrA-type oxidoreductase family.</text>
</comment>
<dbReference type="GO" id="GO:0005634">
    <property type="term" value="C:nucleus"/>
    <property type="evidence" value="ECO:0007669"/>
    <property type="project" value="TreeGrafter"/>
</dbReference>
<dbReference type="InterPro" id="IPR051164">
    <property type="entry name" value="NmrA-like_oxidored"/>
</dbReference>
<accession>A0A8H4N6C0</accession>
<organism evidence="4 5">
    <name type="scientific">Botryosphaeria dothidea</name>
    <dbReference type="NCBI Taxonomy" id="55169"/>
    <lineage>
        <taxon>Eukaryota</taxon>
        <taxon>Fungi</taxon>
        <taxon>Dikarya</taxon>
        <taxon>Ascomycota</taxon>
        <taxon>Pezizomycotina</taxon>
        <taxon>Dothideomycetes</taxon>
        <taxon>Dothideomycetes incertae sedis</taxon>
        <taxon>Botryosphaeriales</taxon>
        <taxon>Botryosphaeriaceae</taxon>
        <taxon>Botryosphaeria</taxon>
    </lineage>
</organism>
<evidence type="ECO:0000313" key="5">
    <source>
        <dbReference type="Proteomes" id="UP000572817"/>
    </source>
</evidence>
<dbReference type="OrthoDB" id="3358371at2759"/>
<keyword evidence="5" id="KW-1185">Reference proteome</keyword>
<comment type="caution">
    <text evidence="4">The sequence shown here is derived from an EMBL/GenBank/DDBJ whole genome shotgun (WGS) entry which is preliminary data.</text>
</comment>
<reference evidence="4" key="1">
    <citation type="submission" date="2020-04" db="EMBL/GenBank/DDBJ databases">
        <title>Genome Assembly and Annotation of Botryosphaeria dothidea sdau 11-99, a Latent Pathogen of Apple Fruit Ring Rot in China.</title>
        <authorList>
            <person name="Yu C."/>
            <person name="Diao Y."/>
            <person name="Lu Q."/>
            <person name="Zhao J."/>
            <person name="Cui S."/>
            <person name="Peng C."/>
            <person name="He B."/>
            <person name="Liu H."/>
        </authorList>
    </citation>
    <scope>NUCLEOTIDE SEQUENCE [LARGE SCALE GENOMIC DNA]</scope>
    <source>
        <strain evidence="4">Sdau11-99</strain>
    </source>
</reference>
<dbReference type="Proteomes" id="UP000572817">
    <property type="component" value="Unassembled WGS sequence"/>
</dbReference>
<proteinExistence type="inferred from homology"/>
<name>A0A8H4N6C0_9PEZI</name>
<dbReference type="AlphaFoldDB" id="A0A8H4N6C0"/>
<evidence type="ECO:0000256" key="1">
    <source>
        <dbReference type="ARBA" id="ARBA00006328"/>
    </source>
</evidence>
<sequence>MAKKLIVVLGITGAQGGSVAETFRTLPNWTVRGVTHDPSNPKAAALRDQGVEIVTGDVDNIASLPNAFKGANVIFGLTDFWSPFHDPVTYTRLAQGQTINEYCYDLELQRGLNIAKAAATTIATIDHFIISVLSYAKEWSKGKYTWVYHFDSKAEAARRIQKDYAELAARMSLLQVDDMDKAIPGGLGKELGEMCAYMAEFGYDGLDPTVVRPADLEVDCPTTSIEDYIKSEDWSPVFKS</sequence>
<evidence type="ECO:0000259" key="3">
    <source>
        <dbReference type="Pfam" id="PF05368"/>
    </source>
</evidence>
<evidence type="ECO:0000256" key="2">
    <source>
        <dbReference type="ARBA" id="ARBA00022857"/>
    </source>
</evidence>
<gene>
    <name evidence="4" type="ORF">GTA08_BOTSDO01801</name>
</gene>
<dbReference type="EMBL" id="WWBZ02000016">
    <property type="protein sequence ID" value="KAF4308878.1"/>
    <property type="molecule type" value="Genomic_DNA"/>
</dbReference>
<dbReference type="PANTHER" id="PTHR42748">
    <property type="entry name" value="NITROGEN METABOLITE REPRESSION PROTEIN NMRA FAMILY MEMBER"/>
    <property type="match status" value="1"/>
</dbReference>